<reference evidence="4" key="1">
    <citation type="journal article" date="2019" name="Int. J. Syst. Evol. Microbiol.">
        <title>The Global Catalogue of Microorganisms (GCM) 10K type strain sequencing project: providing services to taxonomists for standard genome sequencing and annotation.</title>
        <authorList>
            <consortium name="The Broad Institute Genomics Platform"/>
            <consortium name="The Broad Institute Genome Sequencing Center for Infectious Disease"/>
            <person name="Wu L."/>
            <person name="Ma J."/>
        </authorList>
    </citation>
    <scope>NUCLEOTIDE SEQUENCE [LARGE SCALE GENOMIC DNA]</scope>
    <source>
        <strain evidence="4">JCM 17841</strain>
    </source>
</reference>
<evidence type="ECO:0000313" key="3">
    <source>
        <dbReference type="EMBL" id="GAA4506092.1"/>
    </source>
</evidence>
<sequence>MKFFAWFAVATIAFLLLARFKPQAPAEPIIPTEAKEAQGHPGEENAPPARTEEQGERDAQKGGSTYFVVPGHALSNAA</sequence>
<evidence type="ECO:0000256" key="1">
    <source>
        <dbReference type="SAM" id="MobiDB-lite"/>
    </source>
</evidence>
<evidence type="ECO:0000256" key="2">
    <source>
        <dbReference type="SAM" id="SignalP"/>
    </source>
</evidence>
<protein>
    <submittedName>
        <fullName evidence="3">Uncharacterized protein</fullName>
    </submittedName>
</protein>
<name>A0ABP8QQ49_9BACT</name>
<feature type="region of interest" description="Disordered" evidence="1">
    <location>
        <begin position="28"/>
        <end position="78"/>
    </location>
</feature>
<accession>A0ABP8QQ49</accession>
<proteinExistence type="predicted"/>
<evidence type="ECO:0000313" key="4">
    <source>
        <dbReference type="Proteomes" id="UP001501243"/>
    </source>
</evidence>
<gene>
    <name evidence="3" type="ORF">GCM10023172_34900</name>
</gene>
<feature type="chain" id="PRO_5045667854" evidence="2">
    <location>
        <begin position="27"/>
        <end position="78"/>
    </location>
</feature>
<keyword evidence="2" id="KW-0732">Signal</keyword>
<dbReference type="Proteomes" id="UP001501243">
    <property type="component" value="Unassembled WGS sequence"/>
</dbReference>
<comment type="caution">
    <text evidence="3">The sequence shown here is derived from an EMBL/GenBank/DDBJ whole genome shotgun (WGS) entry which is preliminary data.</text>
</comment>
<keyword evidence="4" id="KW-1185">Reference proteome</keyword>
<feature type="signal peptide" evidence="2">
    <location>
        <begin position="1"/>
        <end position="26"/>
    </location>
</feature>
<organism evidence="3 4">
    <name type="scientific">Hymenobacter ginsengisoli</name>
    <dbReference type="NCBI Taxonomy" id="1051626"/>
    <lineage>
        <taxon>Bacteria</taxon>
        <taxon>Pseudomonadati</taxon>
        <taxon>Bacteroidota</taxon>
        <taxon>Cytophagia</taxon>
        <taxon>Cytophagales</taxon>
        <taxon>Hymenobacteraceae</taxon>
        <taxon>Hymenobacter</taxon>
    </lineage>
</organism>
<feature type="compositionally biased region" description="Basic and acidic residues" evidence="1">
    <location>
        <begin position="50"/>
        <end position="60"/>
    </location>
</feature>
<dbReference type="EMBL" id="BAABGQ010000008">
    <property type="protein sequence ID" value="GAA4506092.1"/>
    <property type="molecule type" value="Genomic_DNA"/>
</dbReference>
<dbReference type="RefSeq" id="WP_208132907.1">
    <property type="nucleotide sequence ID" value="NZ_BAABGQ010000008.1"/>
</dbReference>
<feature type="compositionally biased region" description="Basic and acidic residues" evidence="1">
    <location>
        <begin position="33"/>
        <end position="43"/>
    </location>
</feature>